<accession>A0AAD7WQ89</accession>
<keyword evidence="2" id="KW-1185">Reference proteome</keyword>
<sequence>MLFCLNEKRPGRSSLALYLFESLNFYLITMKGAHSQRFSWVPSGMAEERKKEKSFEVQSWRSFCVCFGQSLLKIKGTIIIVITVLLTLESSIILLPVEGSVHQMECARPPSPPPRFTAGISHQGPRHCDTARSYQERCCELTRFLLS</sequence>
<organism evidence="1 2">
    <name type="scientific">Aldrovandia affinis</name>
    <dbReference type="NCBI Taxonomy" id="143900"/>
    <lineage>
        <taxon>Eukaryota</taxon>
        <taxon>Metazoa</taxon>
        <taxon>Chordata</taxon>
        <taxon>Craniata</taxon>
        <taxon>Vertebrata</taxon>
        <taxon>Euteleostomi</taxon>
        <taxon>Actinopterygii</taxon>
        <taxon>Neopterygii</taxon>
        <taxon>Teleostei</taxon>
        <taxon>Notacanthiformes</taxon>
        <taxon>Halosauridae</taxon>
        <taxon>Aldrovandia</taxon>
    </lineage>
</organism>
<proteinExistence type="predicted"/>
<dbReference type="EMBL" id="JAINUG010000050">
    <property type="protein sequence ID" value="KAJ8405015.1"/>
    <property type="molecule type" value="Genomic_DNA"/>
</dbReference>
<dbReference type="AlphaFoldDB" id="A0AAD7WQ89"/>
<comment type="caution">
    <text evidence="1">The sequence shown here is derived from an EMBL/GenBank/DDBJ whole genome shotgun (WGS) entry which is preliminary data.</text>
</comment>
<gene>
    <name evidence="1" type="ORF">AAFF_G00329360</name>
</gene>
<evidence type="ECO:0000313" key="1">
    <source>
        <dbReference type="EMBL" id="KAJ8405015.1"/>
    </source>
</evidence>
<name>A0AAD7WQ89_9TELE</name>
<reference evidence="1" key="1">
    <citation type="journal article" date="2023" name="Science">
        <title>Genome structures resolve the early diversification of teleost fishes.</title>
        <authorList>
            <person name="Parey E."/>
            <person name="Louis A."/>
            <person name="Montfort J."/>
            <person name="Bouchez O."/>
            <person name="Roques C."/>
            <person name="Iampietro C."/>
            <person name="Lluch J."/>
            <person name="Castinel A."/>
            <person name="Donnadieu C."/>
            <person name="Desvignes T."/>
            <person name="Floi Bucao C."/>
            <person name="Jouanno E."/>
            <person name="Wen M."/>
            <person name="Mejri S."/>
            <person name="Dirks R."/>
            <person name="Jansen H."/>
            <person name="Henkel C."/>
            <person name="Chen W.J."/>
            <person name="Zahm M."/>
            <person name="Cabau C."/>
            <person name="Klopp C."/>
            <person name="Thompson A.W."/>
            <person name="Robinson-Rechavi M."/>
            <person name="Braasch I."/>
            <person name="Lecointre G."/>
            <person name="Bobe J."/>
            <person name="Postlethwait J.H."/>
            <person name="Berthelot C."/>
            <person name="Roest Crollius H."/>
            <person name="Guiguen Y."/>
        </authorList>
    </citation>
    <scope>NUCLEOTIDE SEQUENCE</scope>
    <source>
        <strain evidence="1">NC1722</strain>
    </source>
</reference>
<evidence type="ECO:0000313" key="2">
    <source>
        <dbReference type="Proteomes" id="UP001221898"/>
    </source>
</evidence>
<protein>
    <submittedName>
        <fullName evidence="1">Uncharacterized protein</fullName>
    </submittedName>
</protein>
<dbReference type="Proteomes" id="UP001221898">
    <property type="component" value="Unassembled WGS sequence"/>
</dbReference>